<dbReference type="NCBIfam" id="NF001264">
    <property type="entry name" value="PRK00226.1-5"/>
    <property type="match status" value="1"/>
</dbReference>
<dbReference type="PROSITE" id="PS00829">
    <property type="entry name" value="GREAB_1"/>
    <property type="match status" value="1"/>
</dbReference>
<evidence type="ECO:0000256" key="1">
    <source>
        <dbReference type="ARBA" id="ARBA00008213"/>
    </source>
</evidence>
<feature type="domain" description="Transcription elongation factor GreA/GreB N-terminal" evidence="12">
    <location>
        <begin position="27"/>
        <end position="97"/>
    </location>
</feature>
<dbReference type="InterPro" id="IPR036805">
    <property type="entry name" value="Tscrpt_elong_fac_GreA/B_N_sf"/>
</dbReference>
<dbReference type="SUPFAM" id="SSF54534">
    <property type="entry name" value="FKBP-like"/>
    <property type="match status" value="1"/>
</dbReference>
<gene>
    <name evidence="8" type="primary">greA</name>
    <name evidence="13" type="ORF">BCF46_2866</name>
</gene>
<keyword evidence="3 8" id="KW-0805">Transcription regulation</keyword>
<dbReference type="InterPro" id="IPR023459">
    <property type="entry name" value="Tscrpt_elong_fac_GreA/B_fam"/>
</dbReference>
<evidence type="ECO:0000256" key="5">
    <source>
        <dbReference type="ARBA" id="ARBA00023163"/>
    </source>
</evidence>
<feature type="region of interest" description="Disordered" evidence="10">
    <location>
        <begin position="1"/>
        <end position="22"/>
    </location>
</feature>
<keyword evidence="13" id="KW-0648">Protein biosynthesis</keyword>
<dbReference type="PANTHER" id="PTHR30437">
    <property type="entry name" value="TRANSCRIPTION ELONGATION FACTOR GREA"/>
    <property type="match status" value="1"/>
</dbReference>
<keyword evidence="4 8" id="KW-0238">DNA-binding</keyword>
<protein>
    <recommendedName>
        <fullName evidence="2 8">Transcription elongation factor GreA</fullName>
    </recommendedName>
    <alternativeName>
        <fullName evidence="7 8">Transcript cleavage factor GreA</fullName>
    </alternativeName>
</protein>
<organism evidence="13 14">
    <name type="scientific">Litoreibacter meonggei</name>
    <dbReference type="NCBI Taxonomy" id="1049199"/>
    <lineage>
        <taxon>Bacteria</taxon>
        <taxon>Pseudomonadati</taxon>
        <taxon>Pseudomonadota</taxon>
        <taxon>Alphaproteobacteria</taxon>
        <taxon>Rhodobacterales</taxon>
        <taxon>Roseobacteraceae</taxon>
        <taxon>Litoreibacter</taxon>
    </lineage>
</organism>
<dbReference type="EMBL" id="RCCE01000005">
    <property type="protein sequence ID" value="RLJ41078.1"/>
    <property type="molecule type" value="Genomic_DNA"/>
</dbReference>
<dbReference type="NCBIfam" id="NF001261">
    <property type="entry name" value="PRK00226.1-2"/>
    <property type="match status" value="1"/>
</dbReference>
<dbReference type="InterPro" id="IPR006359">
    <property type="entry name" value="Tscrpt_elong_fac_GreA"/>
</dbReference>
<dbReference type="InterPro" id="IPR028624">
    <property type="entry name" value="Tscrpt_elong_fac_GreA/B"/>
</dbReference>
<evidence type="ECO:0000256" key="4">
    <source>
        <dbReference type="ARBA" id="ARBA00023125"/>
    </source>
</evidence>
<dbReference type="AlphaFoldDB" id="A0A497VK82"/>
<evidence type="ECO:0000256" key="2">
    <source>
        <dbReference type="ARBA" id="ARBA00013729"/>
    </source>
</evidence>
<name>A0A497VK82_9RHOB</name>
<dbReference type="GO" id="GO:0006354">
    <property type="term" value="P:DNA-templated transcription elongation"/>
    <property type="evidence" value="ECO:0007669"/>
    <property type="project" value="TreeGrafter"/>
</dbReference>
<comment type="function">
    <text evidence="6 8 9">Necessary for efficient RNA polymerase transcription elongation past template-encoded arresting sites. The arresting sites in DNA have the property of trapping a certain fraction of elongating RNA polymerases that pass through, resulting in locked ternary complexes. Cleavage of the nascent transcript by cleavage factors such as GreA or GreB allows the resumption of elongation from the new 3'terminus. GreA releases sequences of 2 to 3 nucleotides.</text>
</comment>
<dbReference type="NCBIfam" id="TIGR01462">
    <property type="entry name" value="greA"/>
    <property type="match status" value="1"/>
</dbReference>
<dbReference type="GO" id="GO:0003677">
    <property type="term" value="F:DNA binding"/>
    <property type="evidence" value="ECO:0007669"/>
    <property type="project" value="UniProtKB-UniRule"/>
</dbReference>
<evidence type="ECO:0000259" key="11">
    <source>
        <dbReference type="Pfam" id="PF01272"/>
    </source>
</evidence>
<evidence type="ECO:0000259" key="12">
    <source>
        <dbReference type="Pfam" id="PF03449"/>
    </source>
</evidence>
<dbReference type="Gene3D" id="3.10.50.30">
    <property type="entry name" value="Transcription elongation factor, GreA/GreB, C-terminal domain"/>
    <property type="match status" value="1"/>
</dbReference>
<dbReference type="FunFam" id="1.10.287.180:FF:000001">
    <property type="entry name" value="Transcription elongation factor GreA"/>
    <property type="match status" value="1"/>
</dbReference>
<evidence type="ECO:0000313" key="14">
    <source>
        <dbReference type="Proteomes" id="UP000269157"/>
    </source>
</evidence>
<evidence type="ECO:0000256" key="6">
    <source>
        <dbReference type="ARBA" id="ARBA00024916"/>
    </source>
</evidence>
<feature type="domain" description="Transcription elongation factor GreA/GreB C-terminal" evidence="11">
    <location>
        <begin position="105"/>
        <end position="178"/>
    </location>
</feature>
<dbReference type="NCBIfam" id="NF001263">
    <property type="entry name" value="PRK00226.1-4"/>
    <property type="match status" value="1"/>
</dbReference>
<evidence type="ECO:0000256" key="8">
    <source>
        <dbReference type="HAMAP-Rule" id="MF_00105"/>
    </source>
</evidence>
<keyword evidence="14" id="KW-1185">Reference proteome</keyword>
<evidence type="ECO:0000256" key="10">
    <source>
        <dbReference type="SAM" id="MobiDB-lite"/>
    </source>
</evidence>
<dbReference type="FunFam" id="3.10.50.30:FF:000001">
    <property type="entry name" value="Transcription elongation factor GreA"/>
    <property type="match status" value="1"/>
</dbReference>
<dbReference type="InterPro" id="IPR001437">
    <property type="entry name" value="Tscrpt_elong_fac_GreA/B_C"/>
</dbReference>
<dbReference type="PANTHER" id="PTHR30437:SF4">
    <property type="entry name" value="TRANSCRIPTION ELONGATION FACTOR GREA"/>
    <property type="match status" value="1"/>
</dbReference>
<dbReference type="HAMAP" id="MF_00105">
    <property type="entry name" value="GreA_GreB"/>
    <property type="match status" value="1"/>
</dbReference>
<dbReference type="Gene3D" id="1.10.287.180">
    <property type="entry name" value="Transcription elongation factor, GreA/GreB, N-terminal domain"/>
    <property type="match status" value="1"/>
</dbReference>
<dbReference type="InterPro" id="IPR018151">
    <property type="entry name" value="TF_GreA/GreB_CS"/>
</dbReference>
<evidence type="ECO:0000256" key="7">
    <source>
        <dbReference type="ARBA" id="ARBA00030776"/>
    </source>
</evidence>
<comment type="caution">
    <text evidence="13">The sequence shown here is derived from an EMBL/GenBank/DDBJ whole genome shotgun (WGS) entry which is preliminary data.</text>
</comment>
<evidence type="ECO:0000313" key="13">
    <source>
        <dbReference type="EMBL" id="RLJ41078.1"/>
    </source>
</evidence>
<sequence length="179" mass="19548">MDSGTGEVNKGREQRATQTVSETMEKIPMTPKGLKALNDELKNLKVVERPAIIQAIAEAREHGDLSENAEYHSAKEKQSFIEGRIKELEGMISLAQVIDPATLSGAIKFGATVKLVDEDTEEEKIYQIVGEQEADIHNGLLNIASPLARALIGKDEGDSVEVKTPGGTKDYEILEIKYA</sequence>
<dbReference type="InterPro" id="IPR036953">
    <property type="entry name" value="GreA/GreB_C_sf"/>
</dbReference>
<dbReference type="GO" id="GO:0070063">
    <property type="term" value="F:RNA polymerase binding"/>
    <property type="evidence" value="ECO:0007669"/>
    <property type="project" value="InterPro"/>
</dbReference>
<dbReference type="Proteomes" id="UP000269157">
    <property type="component" value="Unassembled WGS sequence"/>
</dbReference>
<dbReference type="Pfam" id="PF01272">
    <property type="entry name" value="GreA_GreB"/>
    <property type="match status" value="1"/>
</dbReference>
<dbReference type="Pfam" id="PF03449">
    <property type="entry name" value="GreA_GreB_N"/>
    <property type="match status" value="1"/>
</dbReference>
<proteinExistence type="inferred from homology"/>
<evidence type="ECO:0000256" key="3">
    <source>
        <dbReference type="ARBA" id="ARBA00023015"/>
    </source>
</evidence>
<keyword evidence="5 8" id="KW-0804">Transcription</keyword>
<dbReference type="GO" id="GO:0003746">
    <property type="term" value="F:translation elongation factor activity"/>
    <property type="evidence" value="ECO:0007669"/>
    <property type="project" value="UniProtKB-KW"/>
</dbReference>
<accession>A0A497VK82</accession>
<dbReference type="SUPFAM" id="SSF46557">
    <property type="entry name" value="GreA transcript cleavage protein, N-terminal domain"/>
    <property type="match status" value="1"/>
</dbReference>
<comment type="similarity">
    <text evidence="1 8 9">Belongs to the GreA/GreB family.</text>
</comment>
<dbReference type="GO" id="GO:0032784">
    <property type="term" value="P:regulation of DNA-templated transcription elongation"/>
    <property type="evidence" value="ECO:0007669"/>
    <property type="project" value="UniProtKB-UniRule"/>
</dbReference>
<reference evidence="13 14" key="1">
    <citation type="submission" date="2018-10" db="EMBL/GenBank/DDBJ databases">
        <title>Genomic Encyclopedia of Archaeal and Bacterial Type Strains, Phase II (KMG-II): from individual species to whole genera.</title>
        <authorList>
            <person name="Goeker M."/>
        </authorList>
    </citation>
    <scope>NUCLEOTIDE SEQUENCE [LARGE SCALE GENOMIC DNA]</scope>
    <source>
        <strain evidence="13 14">DSM 29466</strain>
    </source>
</reference>
<dbReference type="InterPro" id="IPR022691">
    <property type="entry name" value="Tscrpt_elong_fac_GreA/B_N"/>
</dbReference>
<dbReference type="PIRSF" id="PIRSF006092">
    <property type="entry name" value="GreA_GreB"/>
    <property type="match status" value="1"/>
</dbReference>
<evidence type="ECO:0000256" key="9">
    <source>
        <dbReference type="RuleBase" id="RU000556"/>
    </source>
</evidence>
<keyword evidence="13" id="KW-0251">Elongation factor</keyword>